<gene>
    <name evidence="2" type="ORF">MM415A04822_0003</name>
</gene>
<reference evidence="2" key="1">
    <citation type="submission" date="2020-03" db="EMBL/GenBank/DDBJ databases">
        <title>The deep terrestrial virosphere.</title>
        <authorList>
            <person name="Holmfeldt K."/>
            <person name="Nilsson E."/>
            <person name="Simone D."/>
            <person name="Lopez-Fernandez M."/>
            <person name="Wu X."/>
            <person name="de Brujin I."/>
            <person name="Lundin D."/>
            <person name="Andersson A."/>
            <person name="Bertilsson S."/>
            <person name="Dopson M."/>
        </authorList>
    </citation>
    <scope>NUCLEOTIDE SEQUENCE</scope>
    <source>
        <strain evidence="2">MM415A04822</strain>
    </source>
</reference>
<feature type="transmembrane region" description="Helical" evidence="1">
    <location>
        <begin position="67"/>
        <end position="90"/>
    </location>
</feature>
<evidence type="ECO:0000313" key="2">
    <source>
        <dbReference type="EMBL" id="QJA69288.1"/>
    </source>
</evidence>
<feature type="transmembrane region" description="Helical" evidence="1">
    <location>
        <begin position="40"/>
        <end position="61"/>
    </location>
</feature>
<keyword evidence="1" id="KW-0472">Membrane</keyword>
<name>A0A6M3JJ07_9ZZZZ</name>
<dbReference type="EMBL" id="MT141693">
    <property type="protein sequence ID" value="QJA69288.1"/>
    <property type="molecule type" value="Genomic_DNA"/>
</dbReference>
<protein>
    <submittedName>
        <fullName evidence="2">Uncharacterized protein</fullName>
    </submittedName>
</protein>
<dbReference type="AlphaFoldDB" id="A0A6M3JJ07"/>
<keyword evidence="1" id="KW-0812">Transmembrane</keyword>
<sequence>MNKTPYSPSPSMSPEENKRYQEEMIRGNNSRRKLNPKEKMIKRLAIIGWCISHPILFFGGLTLAIDYGWIGLIGMIICWIITGVSIWTMVDYGNNGGFNNVS</sequence>
<evidence type="ECO:0000256" key="1">
    <source>
        <dbReference type="SAM" id="Phobius"/>
    </source>
</evidence>
<proteinExistence type="predicted"/>
<organism evidence="2">
    <name type="scientific">viral metagenome</name>
    <dbReference type="NCBI Taxonomy" id="1070528"/>
    <lineage>
        <taxon>unclassified sequences</taxon>
        <taxon>metagenomes</taxon>
        <taxon>organismal metagenomes</taxon>
    </lineage>
</organism>
<keyword evidence="1" id="KW-1133">Transmembrane helix</keyword>
<accession>A0A6M3JJ07</accession>